<dbReference type="PATRIC" id="fig|1331206.3.peg.2921"/>
<evidence type="ECO:0000256" key="3">
    <source>
        <dbReference type="ARBA" id="ARBA00022989"/>
    </source>
</evidence>
<keyword evidence="3 5" id="KW-1133">Transmembrane helix</keyword>
<evidence type="ECO:0000313" key="7">
    <source>
        <dbReference type="Proteomes" id="UP000026682"/>
    </source>
</evidence>
<dbReference type="InterPro" id="IPR002781">
    <property type="entry name" value="TM_pro_TauE-like"/>
</dbReference>
<proteinExistence type="inferred from homology"/>
<name>A0A158M1R3_9BORD</name>
<dbReference type="PANTHER" id="PTHR43483:SF3">
    <property type="entry name" value="MEMBRANE TRANSPORTER PROTEIN HI_0806-RELATED"/>
    <property type="match status" value="1"/>
</dbReference>
<comment type="similarity">
    <text evidence="5">Belongs to the 4-toluene sulfonate uptake permease (TSUP) (TC 2.A.102) family.</text>
</comment>
<feature type="transmembrane region" description="Helical" evidence="5">
    <location>
        <begin position="79"/>
        <end position="103"/>
    </location>
</feature>
<protein>
    <recommendedName>
        <fullName evidence="5">Probable membrane transporter protein</fullName>
    </recommendedName>
</protein>
<feature type="transmembrane region" description="Helical" evidence="5">
    <location>
        <begin position="7"/>
        <end position="29"/>
    </location>
</feature>
<dbReference type="Pfam" id="PF01925">
    <property type="entry name" value="TauE"/>
    <property type="match status" value="1"/>
</dbReference>
<feature type="transmembrane region" description="Helical" evidence="5">
    <location>
        <begin position="109"/>
        <end position="127"/>
    </location>
</feature>
<accession>A0A158M1R3</accession>
<evidence type="ECO:0000313" key="6">
    <source>
        <dbReference type="EMBL" id="KAK88389.1"/>
    </source>
</evidence>
<dbReference type="AlphaFoldDB" id="A0A158M1R3"/>
<dbReference type="GO" id="GO:0005886">
    <property type="term" value="C:plasma membrane"/>
    <property type="evidence" value="ECO:0007669"/>
    <property type="project" value="UniProtKB-SubCell"/>
</dbReference>
<dbReference type="Proteomes" id="UP000026682">
    <property type="component" value="Unassembled WGS sequence"/>
</dbReference>
<feature type="transmembrane region" description="Helical" evidence="5">
    <location>
        <begin position="213"/>
        <end position="231"/>
    </location>
</feature>
<evidence type="ECO:0000256" key="1">
    <source>
        <dbReference type="ARBA" id="ARBA00004141"/>
    </source>
</evidence>
<feature type="transmembrane region" description="Helical" evidence="5">
    <location>
        <begin position="177"/>
        <end position="201"/>
    </location>
</feature>
<dbReference type="STRING" id="35814.BBB42_05615"/>
<organism evidence="6 7">
    <name type="scientific">Bordetella holmesii CDC-H585-BH</name>
    <dbReference type="NCBI Taxonomy" id="1331206"/>
    <lineage>
        <taxon>Bacteria</taxon>
        <taxon>Pseudomonadati</taxon>
        <taxon>Pseudomonadota</taxon>
        <taxon>Betaproteobacteria</taxon>
        <taxon>Burkholderiales</taxon>
        <taxon>Alcaligenaceae</taxon>
        <taxon>Bordetella</taxon>
    </lineage>
</organism>
<sequence>MDLTMVVCLLILGGAVGFAAGLLGIGGGMLLVPFLTMLFSWKNDVPPDLVVHAAIATSMTSILFTSISSVRAHQKKGTINWKIVFALAPGIILGGLLSGGAVFAAINTAWLSLFFALFVGYSAWSMLRSKKPKPSRHMPGMVGTTAAGAGIGFVSGLVGAGGGFLSVPFMVWCNVSLLVAVSTSAALGFPIALANSIGYVVSGLSEGVHRPGMLGFIYWPALLALICTSVLTAPMGARLAHRLPVATLKRVFSGLLFCLAAYMLFKACQAFLA</sequence>
<evidence type="ECO:0000256" key="4">
    <source>
        <dbReference type="ARBA" id="ARBA00023136"/>
    </source>
</evidence>
<dbReference type="EMBL" id="JFZZ01000119">
    <property type="protein sequence ID" value="KAK88389.1"/>
    <property type="molecule type" value="Genomic_DNA"/>
</dbReference>
<keyword evidence="5" id="KW-1003">Cell membrane</keyword>
<dbReference type="PANTHER" id="PTHR43483">
    <property type="entry name" value="MEMBRANE TRANSPORTER PROTEIN HI_0806-RELATED"/>
    <property type="match status" value="1"/>
</dbReference>
<evidence type="ECO:0000256" key="5">
    <source>
        <dbReference type="RuleBase" id="RU363041"/>
    </source>
</evidence>
<feature type="transmembrane region" description="Helical" evidence="5">
    <location>
        <begin position="148"/>
        <end position="171"/>
    </location>
</feature>
<evidence type="ECO:0000256" key="2">
    <source>
        <dbReference type="ARBA" id="ARBA00022692"/>
    </source>
</evidence>
<feature type="transmembrane region" description="Helical" evidence="5">
    <location>
        <begin position="49"/>
        <end position="67"/>
    </location>
</feature>
<comment type="subcellular location">
    <subcellularLocation>
        <location evidence="5">Cell membrane</location>
        <topology evidence="5">Multi-pass membrane protein</topology>
    </subcellularLocation>
    <subcellularLocation>
        <location evidence="1">Membrane</location>
        <topology evidence="1">Multi-pass membrane protein</topology>
    </subcellularLocation>
</comment>
<keyword evidence="2 5" id="KW-0812">Transmembrane</keyword>
<feature type="transmembrane region" description="Helical" evidence="5">
    <location>
        <begin position="251"/>
        <end position="272"/>
    </location>
</feature>
<keyword evidence="4 5" id="KW-0472">Membrane</keyword>
<comment type="caution">
    <text evidence="6">The sequence shown here is derived from an EMBL/GenBank/DDBJ whole genome shotgun (WGS) entry which is preliminary data.</text>
</comment>
<reference evidence="6 7" key="1">
    <citation type="submission" date="2014-03" db="EMBL/GenBank/DDBJ databases">
        <title>Genome sequence of Bordetella holmseii.</title>
        <authorList>
            <person name="Harvill E."/>
            <person name="Goodfield L.L."/>
            <person name="Ivanov Y."/>
            <person name="Meyer J.A."/>
            <person name="Newth C."/>
            <person name="Cassiday P."/>
            <person name="Tondella M.L."/>
            <person name="Liao P."/>
            <person name="Zimmerman J."/>
            <person name="Meert K."/>
            <person name="Wessel D."/>
            <person name="Berger J."/>
            <person name="Dean J.M."/>
            <person name="Holubkov R."/>
            <person name="Burr J."/>
            <person name="Liu T."/>
            <person name="Brinkac L.M."/>
            <person name="Sanka R."/>
            <person name="Kim M."/>
            <person name="Losada L."/>
        </authorList>
    </citation>
    <scope>NUCLEOTIDE SEQUENCE [LARGE SCALE GENOMIC DNA]</scope>
    <source>
        <strain evidence="6 7">CDC-H585-BH</strain>
    </source>
</reference>
<gene>
    <name evidence="6" type="ORF">L497_0456</name>
</gene>